<organism evidence="2 3">
    <name type="scientific">Cardiocondyla obscurior</name>
    <dbReference type="NCBI Taxonomy" id="286306"/>
    <lineage>
        <taxon>Eukaryota</taxon>
        <taxon>Metazoa</taxon>
        <taxon>Ecdysozoa</taxon>
        <taxon>Arthropoda</taxon>
        <taxon>Hexapoda</taxon>
        <taxon>Insecta</taxon>
        <taxon>Pterygota</taxon>
        <taxon>Neoptera</taxon>
        <taxon>Endopterygota</taxon>
        <taxon>Hymenoptera</taxon>
        <taxon>Apocrita</taxon>
        <taxon>Aculeata</taxon>
        <taxon>Formicoidea</taxon>
        <taxon>Formicidae</taxon>
        <taxon>Myrmicinae</taxon>
        <taxon>Cardiocondyla</taxon>
    </lineage>
</organism>
<proteinExistence type="predicted"/>
<evidence type="ECO:0000256" key="1">
    <source>
        <dbReference type="SAM" id="MobiDB-lite"/>
    </source>
</evidence>
<protein>
    <submittedName>
        <fullName evidence="2">Uncharacterized protein</fullName>
    </submittedName>
</protein>
<evidence type="ECO:0000313" key="2">
    <source>
        <dbReference type="EMBL" id="KAL0105096.1"/>
    </source>
</evidence>
<feature type="region of interest" description="Disordered" evidence="1">
    <location>
        <begin position="1"/>
        <end position="28"/>
    </location>
</feature>
<name>A0AAW2EMY4_9HYME</name>
<dbReference type="EMBL" id="JADYXP020000019">
    <property type="protein sequence ID" value="KAL0105096.1"/>
    <property type="molecule type" value="Genomic_DNA"/>
</dbReference>
<reference evidence="2 3" key="1">
    <citation type="submission" date="2023-03" db="EMBL/GenBank/DDBJ databases">
        <title>High recombination rates correlate with genetic variation in Cardiocondyla obscurior ants.</title>
        <authorList>
            <person name="Errbii M."/>
        </authorList>
    </citation>
    <scope>NUCLEOTIDE SEQUENCE [LARGE SCALE GENOMIC DNA]</scope>
    <source>
        <strain evidence="2">Alpha-2009</strain>
        <tissue evidence="2">Whole body</tissue>
    </source>
</reference>
<evidence type="ECO:0000313" key="3">
    <source>
        <dbReference type="Proteomes" id="UP001430953"/>
    </source>
</evidence>
<gene>
    <name evidence="2" type="ORF">PUN28_016626</name>
</gene>
<keyword evidence="3" id="KW-1185">Reference proteome</keyword>
<comment type="caution">
    <text evidence="2">The sequence shown here is derived from an EMBL/GenBank/DDBJ whole genome shotgun (WGS) entry which is preliminary data.</text>
</comment>
<dbReference type="Proteomes" id="UP001430953">
    <property type="component" value="Unassembled WGS sequence"/>
</dbReference>
<accession>A0AAW2EMY4</accession>
<sequence length="110" mass="12313">MREGRLTPSERMTERRRRPRKGILPQRSNPWLKRNFAEVHRLVKCAEGRLVTTSKLRGGAGSGWASCASGAPLSHRQKSTTPLQLRGIGKSHNLFYNLLESLESATRCGT</sequence>
<dbReference type="AlphaFoldDB" id="A0AAW2EMY4"/>